<evidence type="ECO:0000313" key="2">
    <source>
        <dbReference type="Proteomes" id="UP000464186"/>
    </source>
</evidence>
<geneLocation type="plasmid" evidence="1 2">
    <name>unnamed1</name>
</geneLocation>
<sequence length="184" mass="20428">MADIGVEGLNQWSGKNRRWDRAVNPLLGLLQRDSFVVEDIAIAAMISLEASGQLIGAVEGEDVTYHRGRPILATQAYRCLSHVELDWEKMPFDQPRLAKALAGNYNDVKHFDRGEFPDPAVTYALGSFALFIARLVALKVASPEAVDGYLKPWPQDLHRAIERLKGIEIDERGKATLNDEGVDS</sequence>
<organism evidence="1 2">
    <name type="scientific">Pseudarthrobacter psychrotolerans</name>
    <dbReference type="NCBI Taxonomy" id="2697569"/>
    <lineage>
        <taxon>Bacteria</taxon>
        <taxon>Bacillati</taxon>
        <taxon>Actinomycetota</taxon>
        <taxon>Actinomycetes</taxon>
        <taxon>Micrococcales</taxon>
        <taxon>Micrococcaceae</taxon>
        <taxon>Pseudarthrobacter</taxon>
    </lineage>
</organism>
<dbReference type="Proteomes" id="UP000464186">
    <property type="component" value="Plasmid unnamed1"/>
</dbReference>
<name>A0A6P1NVI7_9MICC</name>
<accession>A0A6P1NVI7</accession>
<dbReference type="AlphaFoldDB" id="A0A6P1NVI7"/>
<keyword evidence="1" id="KW-0614">Plasmid</keyword>
<evidence type="ECO:0000313" key="1">
    <source>
        <dbReference type="EMBL" id="QHK22554.1"/>
    </source>
</evidence>
<dbReference type="KEGG" id="psey:GU243_23605"/>
<keyword evidence="2" id="KW-1185">Reference proteome</keyword>
<gene>
    <name evidence="1" type="ORF">GU243_23605</name>
</gene>
<dbReference type="EMBL" id="CP047899">
    <property type="protein sequence ID" value="QHK22554.1"/>
    <property type="molecule type" value="Genomic_DNA"/>
</dbReference>
<proteinExistence type="predicted"/>
<protein>
    <submittedName>
        <fullName evidence="1">Uncharacterized protein</fullName>
    </submittedName>
</protein>
<reference evidence="1 2" key="1">
    <citation type="submission" date="2020-01" db="EMBL/GenBank/DDBJ databases">
        <title>Pseudarthrobacter psychrotolerans sp. nov., isolated from antarctic soil.</title>
        <authorList>
            <person name="Shin Y."/>
            <person name="Park W."/>
        </authorList>
    </citation>
    <scope>NUCLEOTIDE SEQUENCE [LARGE SCALE GENOMIC DNA]</scope>
    <source>
        <strain evidence="1 2">YJ56</strain>
        <plasmid evidence="1 2">unnamed1</plasmid>
    </source>
</reference>